<feature type="compositionally biased region" description="Polar residues" evidence="2">
    <location>
        <begin position="1107"/>
        <end position="1126"/>
    </location>
</feature>
<dbReference type="PANTHER" id="PTHR10887">
    <property type="entry name" value="DNA2/NAM7 HELICASE FAMILY"/>
    <property type="match status" value="1"/>
</dbReference>
<dbReference type="eggNOG" id="KOG1807">
    <property type="taxonomic scope" value="Eukaryota"/>
</dbReference>
<dbReference type="CDD" id="cd18808">
    <property type="entry name" value="SF1_C_Upf1"/>
    <property type="match status" value="1"/>
</dbReference>
<feature type="region of interest" description="Disordered" evidence="2">
    <location>
        <begin position="1078"/>
        <end position="1127"/>
    </location>
</feature>
<dbReference type="Pfam" id="PF13086">
    <property type="entry name" value="AAA_11"/>
    <property type="match status" value="1"/>
</dbReference>
<keyword evidence="1 6" id="KW-0067">ATP-binding</keyword>
<evidence type="ECO:0000259" key="4">
    <source>
        <dbReference type="Pfam" id="PF13087"/>
    </source>
</evidence>
<feature type="compositionally biased region" description="Polar residues" evidence="2">
    <location>
        <begin position="1208"/>
        <end position="1217"/>
    </location>
</feature>
<dbReference type="PANTHER" id="PTHR10887:SF341">
    <property type="entry name" value="NFX1-TYPE ZINC FINGER-CONTAINING PROTEIN 1"/>
    <property type="match status" value="1"/>
</dbReference>
<accession>K1WWC4</accession>
<feature type="compositionally biased region" description="Low complexity" evidence="2">
    <location>
        <begin position="1321"/>
        <end position="1361"/>
    </location>
</feature>
<feature type="domain" description="DNA2/NAM7 helicase-like C-terminal" evidence="4">
    <location>
        <begin position="799"/>
        <end position="993"/>
    </location>
</feature>
<feature type="region of interest" description="Disordered" evidence="2">
    <location>
        <begin position="1193"/>
        <end position="1239"/>
    </location>
</feature>
<keyword evidence="1 6" id="KW-0347">Helicase</keyword>
<keyword evidence="1 6" id="KW-0547">Nucleotide-binding</keyword>
<dbReference type="InterPro" id="IPR041679">
    <property type="entry name" value="DNA2/NAM7-like_C"/>
</dbReference>
<evidence type="ECO:0000256" key="2">
    <source>
        <dbReference type="SAM" id="MobiDB-lite"/>
    </source>
</evidence>
<dbReference type="InterPro" id="IPR057373">
    <property type="entry name" value="ZNFX1"/>
</dbReference>
<dbReference type="Pfam" id="PF13087">
    <property type="entry name" value="AAA_12"/>
    <property type="match status" value="1"/>
</dbReference>
<evidence type="ECO:0000313" key="7">
    <source>
        <dbReference type="Proteomes" id="UP000006753"/>
    </source>
</evidence>
<dbReference type="InterPro" id="IPR045055">
    <property type="entry name" value="DNA2/NAM7-like"/>
</dbReference>
<reference evidence="6 7" key="1">
    <citation type="journal article" date="2012" name="BMC Genomics">
        <title>Sequencing the genome of Marssonina brunnea reveals fungus-poplar co-evolution.</title>
        <authorList>
            <person name="Zhu S."/>
            <person name="Cao Y.-Z."/>
            <person name="Jiang C."/>
            <person name="Tan B.-Y."/>
            <person name="Wang Z."/>
            <person name="Feng S."/>
            <person name="Zhang L."/>
            <person name="Su X.-H."/>
            <person name="Brejova B."/>
            <person name="Vinar T."/>
            <person name="Xu M."/>
            <person name="Wang M.-X."/>
            <person name="Zhang S.-G."/>
            <person name="Huang M.-R."/>
            <person name="Wu R."/>
            <person name="Zhou Y."/>
        </authorList>
    </citation>
    <scope>NUCLEOTIDE SEQUENCE [LARGE SCALE GENOMIC DNA]</scope>
    <source>
        <strain evidence="6 7">MB_m1</strain>
    </source>
</reference>
<dbReference type="Pfam" id="PF25396">
    <property type="entry name" value="ZNFX1"/>
    <property type="match status" value="1"/>
</dbReference>
<dbReference type="GO" id="GO:0031048">
    <property type="term" value="P:regulatory ncRNA-mediated heterochromatin formation"/>
    <property type="evidence" value="ECO:0007669"/>
    <property type="project" value="TreeGrafter"/>
</dbReference>
<dbReference type="InterPro" id="IPR027417">
    <property type="entry name" value="P-loop_NTPase"/>
</dbReference>
<dbReference type="InterPro" id="IPR041677">
    <property type="entry name" value="DNA2/NAM7_AAA_11"/>
</dbReference>
<organism evidence="6 7">
    <name type="scientific">Marssonina brunnea f. sp. multigermtubi (strain MB_m1)</name>
    <name type="common">Marssonina leaf spot fungus</name>
    <dbReference type="NCBI Taxonomy" id="1072389"/>
    <lineage>
        <taxon>Eukaryota</taxon>
        <taxon>Fungi</taxon>
        <taxon>Dikarya</taxon>
        <taxon>Ascomycota</taxon>
        <taxon>Pezizomycotina</taxon>
        <taxon>Leotiomycetes</taxon>
        <taxon>Helotiales</taxon>
        <taxon>Drepanopezizaceae</taxon>
        <taxon>Drepanopeziza</taxon>
    </lineage>
</organism>
<keyword evidence="7" id="KW-1185">Reference proteome</keyword>
<dbReference type="SUPFAM" id="SSF52540">
    <property type="entry name" value="P-loop containing nucleoside triphosphate hydrolases"/>
    <property type="match status" value="1"/>
</dbReference>
<feature type="compositionally biased region" description="Polar residues" evidence="2">
    <location>
        <begin position="1278"/>
        <end position="1295"/>
    </location>
</feature>
<dbReference type="Proteomes" id="UP000006753">
    <property type="component" value="Unassembled WGS sequence"/>
</dbReference>
<dbReference type="GO" id="GO:0004386">
    <property type="term" value="F:helicase activity"/>
    <property type="evidence" value="ECO:0007669"/>
    <property type="project" value="UniProtKB-KW"/>
</dbReference>
<evidence type="ECO:0000259" key="3">
    <source>
        <dbReference type="Pfam" id="PF13086"/>
    </source>
</evidence>
<feature type="region of interest" description="Disordered" evidence="2">
    <location>
        <begin position="1"/>
        <end position="26"/>
    </location>
</feature>
<dbReference type="InterPro" id="IPR047187">
    <property type="entry name" value="SF1_C_Upf1"/>
</dbReference>
<name>K1WWC4_MARBU</name>
<evidence type="ECO:0000256" key="1">
    <source>
        <dbReference type="ARBA" id="ARBA00022806"/>
    </source>
</evidence>
<feature type="domain" description="DNA2/NAM7 helicase helicase" evidence="3">
    <location>
        <begin position="407"/>
        <end position="787"/>
    </location>
</feature>
<dbReference type="OrthoDB" id="409395at2759"/>
<gene>
    <name evidence="6" type="ORF">MBM_04217</name>
</gene>
<keyword evidence="1 6" id="KW-0378">Hydrolase</keyword>
<dbReference type="GO" id="GO:0031380">
    <property type="term" value="C:nuclear RNA-directed RNA polymerase complex"/>
    <property type="evidence" value="ECO:0007669"/>
    <property type="project" value="TreeGrafter"/>
</dbReference>
<feature type="region of interest" description="Disordered" evidence="2">
    <location>
        <begin position="1262"/>
        <end position="1361"/>
    </location>
</feature>
<dbReference type="HOGENOM" id="CLU_245341_0_0_1"/>
<dbReference type="InParanoid" id="K1WWC4"/>
<feature type="compositionally biased region" description="Basic and acidic residues" evidence="2">
    <location>
        <begin position="8"/>
        <end position="17"/>
    </location>
</feature>
<protein>
    <submittedName>
        <fullName evidence="6">Helicase</fullName>
    </submittedName>
</protein>
<sequence length="1575" mass="174617">MRLATPEWYRRLSHDRSPSGSDPIRLTHNHKTNWTAGLSSVAYTSSKTLIILPPQLAHRIASGGVVPAACQSTPNPECGHTPDTALAIVPSKRAMSPFSGEVQDAQSILQAHIRKTYAQNAFAEAWRNLPEVPSSAEMMPATTTQKTEEEWNAYQKDTVYNEVLPENVVDGPWPSKEAYIGTHYQLHREDSIAMLRLSIAEVQQDPAMVDNQNTWVYTHVTVVGLQCARNGIASRIEFSTERAGGIRIRWEQSKRLAQGTLVALSTQEDGFRSICKIATVAARPIEGGLDQNPPTVDLFWGEINDMFVDPVEKYIMVEARRGYFEASRHMLVAMQKLMTERFSFERHLVHLDTDIQAPEYLDEQPYVDLTSLEQVDEDPDSPKYSRDHPLLNVDVIKGFPENISSSMDKSQLKACETMLTKKIALVQGPPGTGKTFVSVSALRVLISNLRPNDPPIIVTAQSNHALDQLLKHVMKFEPNILRLGGQSDKSNEKILKRTLYELRKSNPSAPGLGKGIKAAAMEHESLCVQIKTIISPLLDDRILTAETLLKHGVITQAQSDSLHADEWVEDDEENDSDIASWLTEEGLMRIQGAPMINFGLPLEEIDVELEQLRDLEEANDDRGFDEKDGNFALGGNWFPFERRHTGLHSQPVDDAKIKKLLEKRKSLYAIPLGRRGEVYRYFERRIDAVMVAELRQIFEKYQRCVDDYSVTRSLVSISLVHNLNIKVVGCTTTGLSKYRAFLSALRPRTLLIEEAAETSEAKIIAGLIDSLEHLILVGDHQQLQATATVKALEDAPYHLNVSMFERLINNSMPFVMLNRQRRMIPDVRELLCVEPMPFYRNLHDHASVLDRVHNRLPVPGMGGLDTYFFHHTWGESQSTDRSRCNLTEAEMVAGFFNYLVHNGTNHENITVLTFYNGQRKLIIKTLKKHAQLSEIRYFKVFTVDSYQGEENDIILLSLVRSNQEWNIGFLENKNRLVVALSRARRGLYLFGNSVTLTATESDGMNYNGRDPLWLPILQHMRGVGRMDIDSGLPVTCLVHENVFSEYEDYRDLASSPSSNKGDVEIRRRLIFDQSPSNRFRSSTVRSMHHRSRQDSMSAPRGDIMGSPGSNNFNGQQSAQHRNNPWGQWNAAKHDKEQEEEQKLIAARTPKNDLSKLVFEETYKPVLIMNGVRVADRPGTVRSIIPRALDNVAYPSTEKSGPAAPGPLASSTSKNPRLQGTDAPPSCTDENRSHMGDSNAASSLLGDVVASLALEQALHRNSPEVTVVGGRNGKDSGRSEPNTSNARNQKGAQSKNGGLRVQVGANEMSSPKAETSSAHRFGPSQGSQSLLDSDTSDLPSWTSPKVSQSQEVSQQPSLDSQSSSVLSNFSTLALSGSPVFVHVAPVAPNLGPTSRTSMSDISSLGLPSPAFASRRSIPQGSVFAPSSFMDDAATEMSSLHLVSPTLSSDNHFPGDTSENLNPTVDTIQEEVPVESGGATRAPDIFDDDLSDLKGFSSLVLTQLAENEIADTQEEVAVGSDAIDRNPWNFGDVAPDLVVFGSNPPVRRTFMTTSADAPAPDNKAAIDDDEDLIEFDI</sequence>
<evidence type="ECO:0000259" key="5">
    <source>
        <dbReference type="Pfam" id="PF25396"/>
    </source>
</evidence>
<dbReference type="EMBL" id="JH921436">
    <property type="protein sequence ID" value="EKD17356.1"/>
    <property type="molecule type" value="Genomic_DNA"/>
</dbReference>
<feature type="compositionally biased region" description="Polar residues" evidence="2">
    <location>
        <begin position="1306"/>
        <end position="1317"/>
    </location>
</feature>
<dbReference type="KEGG" id="mbe:MBM_04217"/>
<feature type="domain" description="ZNFX1" evidence="5">
    <location>
        <begin position="210"/>
        <end position="320"/>
    </location>
</feature>
<dbReference type="Gene3D" id="3.40.50.300">
    <property type="entry name" value="P-loop containing nucleotide triphosphate hydrolases"/>
    <property type="match status" value="3"/>
</dbReference>
<proteinExistence type="predicted"/>
<evidence type="ECO:0000313" key="6">
    <source>
        <dbReference type="EMBL" id="EKD17356.1"/>
    </source>
</evidence>